<dbReference type="InterPro" id="IPR041662">
    <property type="entry name" value="SusD-like_2"/>
</dbReference>
<keyword evidence="3" id="KW-1185">Reference proteome</keyword>
<reference evidence="3" key="1">
    <citation type="journal article" date="2019" name="Int. J. Syst. Evol. Microbiol.">
        <title>The Global Catalogue of Microorganisms (GCM) 10K type strain sequencing project: providing services to taxonomists for standard genome sequencing and annotation.</title>
        <authorList>
            <consortium name="The Broad Institute Genomics Platform"/>
            <consortium name="The Broad Institute Genome Sequencing Center for Infectious Disease"/>
            <person name="Wu L."/>
            <person name="Ma J."/>
        </authorList>
    </citation>
    <scope>NUCLEOTIDE SEQUENCE [LARGE SCALE GENOMIC DNA]</scope>
    <source>
        <strain evidence="3">NBRC 103627</strain>
    </source>
</reference>
<evidence type="ECO:0000313" key="2">
    <source>
        <dbReference type="EMBL" id="MFC4478312.1"/>
    </source>
</evidence>
<proteinExistence type="predicted"/>
<dbReference type="Proteomes" id="UP001596003">
    <property type="component" value="Unassembled WGS sequence"/>
</dbReference>
<dbReference type="PROSITE" id="PS51257">
    <property type="entry name" value="PROKAR_LIPOPROTEIN"/>
    <property type="match status" value="1"/>
</dbReference>
<keyword evidence="1" id="KW-0732">Signal</keyword>
<protein>
    <submittedName>
        <fullName evidence="2">SusD/RagB family nutrient-binding outer membrane lipoprotein</fullName>
    </submittedName>
</protein>
<keyword evidence="2" id="KW-0449">Lipoprotein</keyword>
<sequence length="480" mass="52631">MKKLILSITALSLFMTSCVSDDPTYNNDQDKSYGVPSETLFTNAEKELTDQLVTPSVNLSVLRYASQYWAATQYNTEARFNITTRRIGDGHWNALYRSTLSNLETSKQVLLTEDGDATVKKNKIALIEILQVYTFQVLVDTYGDVPYTDALKVEEVILPKYEDDAVIYPKLITRLDAAIASLDSSADSFGSADFIYGGDVAKWKVFANTLKLKIGLNLADADAALSKSTVESAYNAGVILNNTQNASFNYPGAAPMYNPIFANLVASNRNDFVASETIVNAMNDLEDPRRAIYFNAMPDGSYKGGLNGPTNAYPNFSSIGDKLTAANFPGLLAEATEANFYLAEAAARGYAVGNTAEYYYNRAITASFENWGIASEAAAYLAKPEVAYATAPGTTYKEKIGQQAWIAFFNRPFESWNSYRRLDFPALVAPANAVAAAEGEIPKRYTYPINEQTVNNANWAAASTAIGGNKLKVHVFWDKF</sequence>
<evidence type="ECO:0000256" key="1">
    <source>
        <dbReference type="SAM" id="SignalP"/>
    </source>
</evidence>
<name>A0ABV8ZHN0_9FLAO</name>
<feature type="chain" id="PRO_5046674021" evidence="1">
    <location>
        <begin position="22"/>
        <end position="480"/>
    </location>
</feature>
<evidence type="ECO:0000313" key="3">
    <source>
        <dbReference type="Proteomes" id="UP001596003"/>
    </source>
</evidence>
<dbReference type="RefSeq" id="WP_379798823.1">
    <property type="nucleotide sequence ID" value="NZ_JBHSFY010000008.1"/>
</dbReference>
<dbReference type="EMBL" id="JBHSFY010000008">
    <property type="protein sequence ID" value="MFC4478312.1"/>
    <property type="molecule type" value="Genomic_DNA"/>
</dbReference>
<feature type="signal peptide" evidence="1">
    <location>
        <begin position="1"/>
        <end position="21"/>
    </location>
</feature>
<organism evidence="2 3">
    <name type="scientific">Flavobacterium chungangensis</name>
    <dbReference type="NCBI Taxonomy" id="2708132"/>
    <lineage>
        <taxon>Bacteria</taxon>
        <taxon>Pseudomonadati</taxon>
        <taxon>Bacteroidota</taxon>
        <taxon>Flavobacteriia</taxon>
        <taxon>Flavobacteriales</taxon>
        <taxon>Flavobacteriaceae</taxon>
        <taxon>Flavobacterium</taxon>
    </lineage>
</organism>
<accession>A0ABV8ZHN0</accession>
<gene>
    <name evidence="2" type="ORF">ACFO3N_14645</name>
</gene>
<comment type="caution">
    <text evidence="2">The sequence shown here is derived from an EMBL/GenBank/DDBJ whole genome shotgun (WGS) entry which is preliminary data.</text>
</comment>
<dbReference type="Pfam" id="PF12771">
    <property type="entry name" value="SusD-like_2"/>
    <property type="match status" value="1"/>
</dbReference>
<dbReference type="SUPFAM" id="SSF48452">
    <property type="entry name" value="TPR-like"/>
    <property type="match status" value="1"/>
</dbReference>
<dbReference type="InterPro" id="IPR011990">
    <property type="entry name" value="TPR-like_helical_dom_sf"/>
</dbReference>
<dbReference type="Gene3D" id="1.25.40.390">
    <property type="match status" value="1"/>
</dbReference>